<dbReference type="GO" id="GO:0016878">
    <property type="term" value="F:acid-thiol ligase activity"/>
    <property type="evidence" value="ECO:0007669"/>
    <property type="project" value="UniProtKB-ARBA"/>
</dbReference>
<dbReference type="InterPro" id="IPR000873">
    <property type="entry name" value="AMP-dep_synth/lig_dom"/>
</dbReference>
<feature type="region of interest" description="Disordered" evidence="1">
    <location>
        <begin position="116"/>
        <end position="207"/>
    </location>
</feature>
<feature type="compositionally biased region" description="Acidic residues" evidence="1">
    <location>
        <begin position="579"/>
        <end position="604"/>
    </location>
</feature>
<evidence type="ECO:0000259" key="2">
    <source>
        <dbReference type="Pfam" id="PF00501"/>
    </source>
</evidence>
<dbReference type="OrthoDB" id="35688at2157"/>
<protein>
    <submittedName>
        <fullName evidence="4">O-succinylbenzoic acid--CoA ligase</fullName>
    </submittedName>
</protein>
<dbReference type="Gene3D" id="3.30.300.30">
    <property type="match status" value="1"/>
</dbReference>
<dbReference type="InterPro" id="IPR020845">
    <property type="entry name" value="AMP-binding_CS"/>
</dbReference>
<sequence length="666" mass="70009">MRDWLAHRVAATPDAEALVAARSGRTWTYAELHDAADAMAGRLAGLGVEAGDHVCVAMRNRPQYVTLLHASMRLGTRLVPVSADLTPAELAPALDRADATVLVCDADTERTAVEATGAAEADAMTAAAEAADRPDPGTEPHPNPDRAADAANADETTETDDEDATNADEDNETDDPTRRDTARDEPGADAAVESPEHAEPSVPLVSVDEPQWERVAYLKSAPDGAVDPATWERSDPLAILFTSGSTGAPKPVVLTMGNVLSSAVASAFRLGVTPDDRYLATLSLHHTGGIMPLYRATLYGTSVVLRRSFDPGDAADDLRKYDVTGVSLVPTMLRRMLDARGTLSDSLRVVLLGGAPAPDELVERCHDYSVPVHPTYGMTETASQVTTASPDEAAADPGTVGRPQFWTDLTVRDEEGAVVPAGETGELVVDGPTVTPGYYGDREATDAAFGPGGLYTGDVGYRDEDGYLHVLNRVDDRIITGGENVDPGEVVSTLRDHPGVVDAAVAGVPDDEWGERVAALVVPVDGEAAPTADELESFCRDRLAPFKLPRTVRFRDALPRTDTGTVERPAVRDLLAAASEDDDETEDESPDPETETGAEAETDPAESGTDGADGRASSDPETDERGADGGTNDRTTDGDADDSGDASDEGSATDGTAPTDADDDEE</sequence>
<feature type="domain" description="AMP-dependent synthetase/ligase" evidence="2">
    <location>
        <begin position="6"/>
        <end position="439"/>
    </location>
</feature>
<proteinExistence type="predicted"/>
<feature type="compositionally biased region" description="Low complexity" evidence="1">
    <location>
        <begin position="116"/>
        <end position="129"/>
    </location>
</feature>
<feature type="compositionally biased region" description="Basic and acidic residues" evidence="1">
    <location>
        <begin position="130"/>
        <end position="148"/>
    </location>
</feature>
<feature type="compositionally biased region" description="Basic and acidic residues" evidence="1">
    <location>
        <begin position="612"/>
        <end position="627"/>
    </location>
</feature>
<dbReference type="PATRIC" id="fig|1324957.4.peg.2236"/>
<feature type="compositionally biased region" description="Basic and acidic residues" evidence="1">
    <location>
        <begin position="175"/>
        <end position="186"/>
    </location>
</feature>
<gene>
    <name evidence="4" type="ORF">K933_11009</name>
</gene>
<dbReference type="EMBL" id="ASGZ01000035">
    <property type="protein sequence ID" value="ESP88074.1"/>
    <property type="molecule type" value="Genomic_DNA"/>
</dbReference>
<keyword evidence="4" id="KW-0436">Ligase</keyword>
<accession>V4HJH8</accession>
<evidence type="ECO:0000313" key="5">
    <source>
        <dbReference type="Proteomes" id="UP000017840"/>
    </source>
</evidence>
<dbReference type="SUPFAM" id="SSF56801">
    <property type="entry name" value="Acetyl-CoA synthetase-like"/>
    <property type="match status" value="1"/>
</dbReference>
<evidence type="ECO:0000259" key="3">
    <source>
        <dbReference type="Pfam" id="PF13193"/>
    </source>
</evidence>
<dbReference type="AlphaFoldDB" id="V4HJH8"/>
<feature type="compositionally biased region" description="Acidic residues" evidence="1">
    <location>
        <begin position="638"/>
        <end position="648"/>
    </location>
</feature>
<feature type="compositionally biased region" description="Acidic residues" evidence="1">
    <location>
        <begin position="155"/>
        <end position="174"/>
    </location>
</feature>
<feature type="compositionally biased region" description="Low complexity" evidence="1">
    <location>
        <begin position="649"/>
        <end position="659"/>
    </location>
</feature>
<comment type="caution">
    <text evidence="4">The sequence shown here is derived from an EMBL/GenBank/DDBJ whole genome shotgun (WGS) entry which is preliminary data.</text>
</comment>
<dbReference type="Gene3D" id="3.40.50.12780">
    <property type="entry name" value="N-terminal domain of ligase-like"/>
    <property type="match status" value="1"/>
</dbReference>
<dbReference type="Proteomes" id="UP000017840">
    <property type="component" value="Unassembled WGS sequence"/>
</dbReference>
<evidence type="ECO:0000256" key="1">
    <source>
        <dbReference type="SAM" id="MobiDB-lite"/>
    </source>
</evidence>
<feature type="domain" description="AMP-binding enzyme C-terminal" evidence="3">
    <location>
        <begin position="492"/>
        <end position="564"/>
    </location>
</feature>
<dbReference type="PANTHER" id="PTHR43767:SF1">
    <property type="entry name" value="NONRIBOSOMAL PEPTIDE SYNTHASE PES1 (EUROFUNG)-RELATED"/>
    <property type="match status" value="1"/>
</dbReference>
<dbReference type="RefSeq" id="WP_023394782.1">
    <property type="nucleotide sequence ID" value="NZ_ASGZ01000035.1"/>
</dbReference>
<evidence type="ECO:0000313" key="4">
    <source>
        <dbReference type="EMBL" id="ESP88074.1"/>
    </source>
</evidence>
<feature type="region of interest" description="Disordered" evidence="1">
    <location>
        <begin position="576"/>
        <end position="666"/>
    </location>
</feature>
<reference evidence="4 5" key="1">
    <citation type="journal article" date="2013" name="Genome Announc.">
        <title>Draft Genome Sequence of 'Candidatus Halobonum tyrrellensis' Strain G22, Isolated from the Hypersaline Waters of Lake Tyrrell, Australia.</title>
        <authorList>
            <person name="Ugalde J.A."/>
            <person name="Narasingarao P."/>
            <person name="Kuo S."/>
            <person name="Podell S."/>
            <person name="Allen E.E."/>
        </authorList>
    </citation>
    <scope>NUCLEOTIDE SEQUENCE [LARGE SCALE GENOMIC DNA]</scope>
    <source>
        <strain evidence="4 5">G22</strain>
    </source>
</reference>
<dbReference type="InterPro" id="IPR042099">
    <property type="entry name" value="ANL_N_sf"/>
</dbReference>
<dbReference type="InterPro" id="IPR025110">
    <property type="entry name" value="AMP-bd_C"/>
</dbReference>
<dbReference type="Pfam" id="PF13193">
    <property type="entry name" value="AMP-binding_C"/>
    <property type="match status" value="1"/>
</dbReference>
<dbReference type="InterPro" id="IPR050237">
    <property type="entry name" value="ATP-dep_AMP-bd_enzyme"/>
</dbReference>
<dbReference type="eggNOG" id="arCOG00856">
    <property type="taxonomic scope" value="Archaea"/>
</dbReference>
<dbReference type="Pfam" id="PF00501">
    <property type="entry name" value="AMP-binding"/>
    <property type="match status" value="1"/>
</dbReference>
<dbReference type="PROSITE" id="PS00455">
    <property type="entry name" value="AMP_BINDING"/>
    <property type="match status" value="1"/>
</dbReference>
<keyword evidence="5" id="KW-1185">Reference proteome</keyword>
<dbReference type="PANTHER" id="PTHR43767">
    <property type="entry name" value="LONG-CHAIN-FATTY-ACID--COA LIGASE"/>
    <property type="match status" value="1"/>
</dbReference>
<dbReference type="STRING" id="1324957.K933_11009"/>
<name>V4HJH8_9EURY</name>
<dbReference type="InterPro" id="IPR045851">
    <property type="entry name" value="AMP-bd_C_sf"/>
</dbReference>
<organism evidence="4 5">
    <name type="scientific">Candidatus Halobonum tyrrellensis G22</name>
    <dbReference type="NCBI Taxonomy" id="1324957"/>
    <lineage>
        <taxon>Archaea</taxon>
        <taxon>Methanobacteriati</taxon>
        <taxon>Methanobacteriota</taxon>
        <taxon>Stenosarchaea group</taxon>
        <taxon>Halobacteria</taxon>
        <taxon>Halobacteriales</taxon>
        <taxon>Haloferacaceae</taxon>
        <taxon>Candidatus Halobonum</taxon>
    </lineage>
</organism>